<feature type="transmembrane region" description="Helical" evidence="8">
    <location>
        <begin position="331"/>
        <end position="356"/>
    </location>
</feature>
<feature type="transmembrane region" description="Helical" evidence="8">
    <location>
        <begin position="48"/>
        <end position="71"/>
    </location>
</feature>
<feature type="transmembrane region" description="Helical" evidence="8">
    <location>
        <begin position="141"/>
        <end position="164"/>
    </location>
</feature>
<evidence type="ECO:0000256" key="6">
    <source>
        <dbReference type="ARBA" id="ARBA00022989"/>
    </source>
</evidence>
<proteinExistence type="predicted"/>
<evidence type="ECO:0000256" key="5">
    <source>
        <dbReference type="ARBA" id="ARBA00022847"/>
    </source>
</evidence>
<keyword evidence="10" id="KW-1185">Reference proteome</keyword>
<feature type="transmembrane region" description="Helical" evidence="8">
    <location>
        <begin position="212"/>
        <end position="238"/>
    </location>
</feature>
<evidence type="ECO:0000313" key="10">
    <source>
        <dbReference type="Proteomes" id="UP000199581"/>
    </source>
</evidence>
<comment type="caution">
    <text evidence="9">The sequence shown here is derived from an EMBL/GenBank/DDBJ whole genome shotgun (WGS) entry which is preliminary data.</text>
</comment>
<protein>
    <submittedName>
        <fullName evidence="9">Dicarboxylate/amino acid:cation (Na+ or H+) symporter, DAACS family</fullName>
    </submittedName>
</protein>
<dbReference type="InterPro" id="IPR018107">
    <property type="entry name" value="Na-dicarboxylate_symporter_CS"/>
</dbReference>
<organism evidence="9 10">
    <name type="scientific">Desulfomicrobium norvegicum (strain DSM 1741 / NCIMB 8310)</name>
    <name type="common">Desulfovibrio baculatus (strain Norway 4)</name>
    <name type="synonym">Desulfovibrio desulfuricans (strain Norway 4)</name>
    <dbReference type="NCBI Taxonomy" id="52561"/>
    <lineage>
        <taxon>Bacteria</taxon>
        <taxon>Pseudomonadati</taxon>
        <taxon>Thermodesulfobacteriota</taxon>
        <taxon>Desulfovibrionia</taxon>
        <taxon>Desulfovibrionales</taxon>
        <taxon>Desulfomicrobiaceae</taxon>
        <taxon>Desulfomicrobium</taxon>
    </lineage>
</organism>
<comment type="subcellular location">
    <subcellularLocation>
        <location evidence="1">Cell membrane</location>
        <topology evidence="1">Multi-pass membrane protein</topology>
    </subcellularLocation>
</comment>
<evidence type="ECO:0000256" key="7">
    <source>
        <dbReference type="ARBA" id="ARBA00023136"/>
    </source>
</evidence>
<gene>
    <name evidence="9" type="ORF">SAMN05421830_10637</name>
</gene>
<name>A0A8G2C336_DESNO</name>
<dbReference type="Proteomes" id="UP000199581">
    <property type="component" value="Unassembled WGS sequence"/>
</dbReference>
<feature type="transmembrane region" description="Helical" evidence="8">
    <location>
        <begin position="83"/>
        <end position="103"/>
    </location>
</feature>
<dbReference type="GO" id="GO:0005886">
    <property type="term" value="C:plasma membrane"/>
    <property type="evidence" value="ECO:0007669"/>
    <property type="project" value="UniProtKB-SubCell"/>
</dbReference>
<dbReference type="PANTHER" id="PTHR42865">
    <property type="entry name" value="PROTON/GLUTAMATE-ASPARTATE SYMPORTER"/>
    <property type="match status" value="1"/>
</dbReference>
<feature type="transmembrane region" description="Helical" evidence="8">
    <location>
        <begin position="185"/>
        <end position="206"/>
    </location>
</feature>
<keyword evidence="6 8" id="KW-1133">Transmembrane helix</keyword>
<dbReference type="PRINTS" id="PR00173">
    <property type="entry name" value="EDTRNSPORT"/>
</dbReference>
<keyword evidence="3" id="KW-1003">Cell membrane</keyword>
<dbReference type="RefSeq" id="WP_208599835.1">
    <property type="nucleotide sequence ID" value="NZ_FOTO01000006.1"/>
</dbReference>
<dbReference type="PROSITE" id="PS00714">
    <property type="entry name" value="NA_DICARBOXYL_SYMP_2"/>
    <property type="match status" value="1"/>
</dbReference>
<sequence>MSEVKKKLGLPAKMGIGFGLGILLGLILQATGWDPATVKPFGDVFIRLIRMIVVPLVFVSLVSGAASMGNLGKLGRISVKTLAYYLISTGIAVFIGLMIANIFQPGAGLNLATEGLKAKEVTPPGVINTLLNIIPLNPFEALASANLLQTIFFAIFFGFSLSALGEKAAPLTKIFDAANAVMIKITAAVMQYAPYGVCALIAYTVGSSGVHVLLPLIKLIVLMYVAAVIQICVVYLPLIRGVAGINLKTYLRVMAQPLLIAFSTCSSAAALPANLTATEKIGVPREISSFTIPLGTTINMDGAALYLGLAAMFVAQVYGIELSLSSQASILLMAILASIGSVGVPSSALVVMTMVFTQVDLPMEGIALVAGVDRILDMARTTLNVMGDSTAALVVAKSEGELGEPELEAEIVS</sequence>
<dbReference type="SUPFAM" id="SSF118215">
    <property type="entry name" value="Proton glutamate symport protein"/>
    <property type="match status" value="1"/>
</dbReference>
<dbReference type="FunFam" id="1.10.3860.10:FF:000001">
    <property type="entry name" value="C4-dicarboxylate transport protein"/>
    <property type="match status" value="1"/>
</dbReference>
<evidence type="ECO:0000313" key="9">
    <source>
        <dbReference type="EMBL" id="SFL76593.1"/>
    </source>
</evidence>
<dbReference type="Gene3D" id="1.10.3860.10">
    <property type="entry name" value="Sodium:dicarboxylate symporter"/>
    <property type="match status" value="1"/>
</dbReference>
<accession>A0A8G2C336</accession>
<evidence type="ECO:0000256" key="2">
    <source>
        <dbReference type="ARBA" id="ARBA00022448"/>
    </source>
</evidence>
<dbReference type="GO" id="GO:0015293">
    <property type="term" value="F:symporter activity"/>
    <property type="evidence" value="ECO:0007669"/>
    <property type="project" value="UniProtKB-KW"/>
</dbReference>
<dbReference type="InterPro" id="IPR036458">
    <property type="entry name" value="Na:dicarbo_symporter_sf"/>
</dbReference>
<dbReference type="PROSITE" id="PS00713">
    <property type="entry name" value="NA_DICARBOXYL_SYMP_1"/>
    <property type="match status" value="1"/>
</dbReference>
<keyword evidence="5" id="KW-0769">Symport</keyword>
<keyword evidence="2" id="KW-0813">Transport</keyword>
<dbReference type="InterPro" id="IPR001991">
    <property type="entry name" value="Na-dicarboxylate_symporter"/>
</dbReference>
<evidence type="ECO:0000256" key="3">
    <source>
        <dbReference type="ARBA" id="ARBA00022475"/>
    </source>
</evidence>
<feature type="transmembrane region" description="Helical" evidence="8">
    <location>
        <begin position="303"/>
        <end position="324"/>
    </location>
</feature>
<evidence type="ECO:0000256" key="8">
    <source>
        <dbReference type="SAM" id="Phobius"/>
    </source>
</evidence>
<dbReference type="Pfam" id="PF00375">
    <property type="entry name" value="SDF"/>
    <property type="match status" value="1"/>
</dbReference>
<dbReference type="PANTHER" id="PTHR42865:SF7">
    <property type="entry name" value="PROTON_GLUTAMATE-ASPARTATE SYMPORTER"/>
    <property type="match status" value="1"/>
</dbReference>
<dbReference type="GO" id="GO:0006835">
    <property type="term" value="P:dicarboxylic acid transport"/>
    <property type="evidence" value="ECO:0007669"/>
    <property type="project" value="TreeGrafter"/>
</dbReference>
<reference evidence="9 10" key="1">
    <citation type="submission" date="2016-10" db="EMBL/GenBank/DDBJ databases">
        <authorList>
            <person name="Varghese N."/>
            <person name="Submissions S."/>
        </authorList>
    </citation>
    <scope>NUCLEOTIDE SEQUENCE [LARGE SCALE GENOMIC DNA]</scope>
    <source>
        <strain evidence="9 10">DSM 1741</strain>
    </source>
</reference>
<dbReference type="AlphaFoldDB" id="A0A8G2C336"/>
<evidence type="ECO:0000256" key="1">
    <source>
        <dbReference type="ARBA" id="ARBA00004651"/>
    </source>
</evidence>
<dbReference type="EMBL" id="FOTO01000006">
    <property type="protein sequence ID" value="SFL76593.1"/>
    <property type="molecule type" value="Genomic_DNA"/>
</dbReference>
<evidence type="ECO:0000256" key="4">
    <source>
        <dbReference type="ARBA" id="ARBA00022692"/>
    </source>
</evidence>
<keyword evidence="4 8" id="KW-0812">Transmembrane</keyword>
<keyword evidence="7 8" id="KW-0472">Membrane</keyword>